<dbReference type="AlphaFoldDB" id="A0AB34J6N6"/>
<evidence type="ECO:0000313" key="1">
    <source>
        <dbReference type="EMBL" id="KAL1515107.1"/>
    </source>
</evidence>
<dbReference type="Proteomes" id="UP001515480">
    <property type="component" value="Unassembled WGS sequence"/>
</dbReference>
<sequence length="298" mass="33027">MHSLAVATGVAIARLLGRPSSETIGTVAALVERERLGLVMGPSELTAAMMFAQPLVKAWPEHWLLAYLMGVDLGMKYLHDGFYLSDIINFVTDGFTLKQLKQVEHQAFMITEWTGIHLRFFSFRNALASVAAEYALLVPPRPDISPNCVLEDEHTKLHILVVESCCDLRERVRVADAEASISTCSSLVAATQLMRQYYHEGTRVNLLCIDSALLENEHAADESTSMEVFARAQCLPQQLEPKDAFSFFACKPLLVIISTVAEQVTFSCSTQGRSTWDCVVPARMTSQLLPILMSICEV</sequence>
<keyword evidence="2" id="KW-1185">Reference proteome</keyword>
<name>A0AB34J6N6_PRYPA</name>
<organism evidence="1 2">
    <name type="scientific">Prymnesium parvum</name>
    <name type="common">Toxic golden alga</name>
    <dbReference type="NCBI Taxonomy" id="97485"/>
    <lineage>
        <taxon>Eukaryota</taxon>
        <taxon>Haptista</taxon>
        <taxon>Haptophyta</taxon>
        <taxon>Prymnesiophyceae</taxon>
        <taxon>Prymnesiales</taxon>
        <taxon>Prymnesiaceae</taxon>
        <taxon>Prymnesium</taxon>
    </lineage>
</organism>
<comment type="caution">
    <text evidence="1">The sequence shown here is derived from an EMBL/GenBank/DDBJ whole genome shotgun (WGS) entry which is preliminary data.</text>
</comment>
<reference evidence="1 2" key="1">
    <citation type="journal article" date="2024" name="Science">
        <title>Giant polyketide synthase enzymes in the biosynthesis of giant marine polyether toxins.</title>
        <authorList>
            <person name="Fallon T.R."/>
            <person name="Shende V.V."/>
            <person name="Wierzbicki I.H."/>
            <person name="Pendleton A.L."/>
            <person name="Watervoot N.F."/>
            <person name="Auber R.P."/>
            <person name="Gonzalez D.J."/>
            <person name="Wisecaver J.H."/>
            <person name="Moore B.S."/>
        </authorList>
    </citation>
    <scope>NUCLEOTIDE SEQUENCE [LARGE SCALE GENOMIC DNA]</scope>
    <source>
        <strain evidence="1 2">12B1</strain>
    </source>
</reference>
<accession>A0AB34J6N6</accession>
<proteinExistence type="predicted"/>
<evidence type="ECO:0000313" key="2">
    <source>
        <dbReference type="Proteomes" id="UP001515480"/>
    </source>
</evidence>
<protein>
    <recommendedName>
        <fullName evidence="3">Anaphase-promoting complex subunit 1</fullName>
    </recommendedName>
</protein>
<gene>
    <name evidence="1" type="ORF">AB1Y20_004170</name>
</gene>
<dbReference type="EMBL" id="JBGBPQ010000012">
    <property type="protein sequence ID" value="KAL1515107.1"/>
    <property type="molecule type" value="Genomic_DNA"/>
</dbReference>
<evidence type="ECO:0008006" key="3">
    <source>
        <dbReference type="Google" id="ProtNLM"/>
    </source>
</evidence>